<sequence length="47" mass="5252">MDDLITNGKAKVDGDREILKQITGTLDTKIKNDMNLVLPLQKANQIQ</sequence>
<dbReference type="InterPro" id="IPR036527">
    <property type="entry name" value="SCP2_sterol-bd_dom_sf"/>
</dbReference>
<keyword evidence="2" id="KW-1185">Reference proteome</keyword>
<evidence type="ECO:0000313" key="2">
    <source>
        <dbReference type="Proteomes" id="UP001150641"/>
    </source>
</evidence>
<evidence type="ECO:0000313" key="1">
    <source>
        <dbReference type="EMBL" id="MCT4701732.1"/>
    </source>
</evidence>
<dbReference type="Proteomes" id="UP001150641">
    <property type="component" value="Unassembled WGS sequence"/>
</dbReference>
<dbReference type="AlphaFoldDB" id="A0A9X2W6Z5"/>
<dbReference type="EMBL" id="JALHAP010000075">
    <property type="protein sequence ID" value="MCT4701732.1"/>
    <property type="molecule type" value="Genomic_DNA"/>
</dbReference>
<accession>A0A9X2W6Z5</accession>
<name>A0A9X2W6Z5_9ENTR</name>
<protein>
    <submittedName>
        <fullName evidence="1">Uncharacterized protein</fullName>
    </submittedName>
</protein>
<organism evidence="1 2">
    <name type="scientific">Dryocola boscaweniae</name>
    <dbReference type="NCBI Taxonomy" id="2925397"/>
    <lineage>
        <taxon>Bacteria</taxon>
        <taxon>Pseudomonadati</taxon>
        <taxon>Pseudomonadota</taxon>
        <taxon>Gammaproteobacteria</taxon>
        <taxon>Enterobacterales</taxon>
        <taxon>Enterobacteriaceae</taxon>
        <taxon>Dryocola</taxon>
    </lineage>
</organism>
<reference evidence="1" key="1">
    <citation type="submission" date="2022-03" db="EMBL/GenBank/DDBJ databases">
        <title>Proposal of a novel genus Dryocolo and two novel species.</title>
        <authorList>
            <person name="Maddock D.W."/>
            <person name="Brady C.L."/>
            <person name="Denman S."/>
            <person name="Arnold D."/>
        </authorList>
    </citation>
    <scope>NUCLEOTIDE SEQUENCE</scope>
    <source>
        <strain evidence="1">H6W4</strain>
    </source>
</reference>
<comment type="caution">
    <text evidence="1">The sequence shown here is derived from an EMBL/GenBank/DDBJ whole genome shotgun (WGS) entry which is preliminary data.</text>
</comment>
<dbReference type="Gene3D" id="3.30.1050.10">
    <property type="entry name" value="SCP2 sterol-binding domain"/>
    <property type="match status" value="1"/>
</dbReference>
<dbReference type="RefSeq" id="WP_271122556.1">
    <property type="nucleotide sequence ID" value="NZ_JALHAN010000062.1"/>
</dbReference>
<gene>
    <name evidence="1" type="ORF">MUA00_07925</name>
</gene>
<proteinExistence type="predicted"/>